<proteinExistence type="predicted"/>
<dbReference type="EMBL" id="GBRH01163987">
    <property type="protein sequence ID" value="JAE33909.1"/>
    <property type="molecule type" value="Transcribed_RNA"/>
</dbReference>
<accession>A0A0A9HDL5</accession>
<name>A0A0A9HDL5_ARUDO</name>
<protein>
    <submittedName>
        <fullName evidence="1">Uncharacterized protein</fullName>
    </submittedName>
</protein>
<dbReference type="AlphaFoldDB" id="A0A0A9HDL5"/>
<evidence type="ECO:0000313" key="1">
    <source>
        <dbReference type="EMBL" id="JAE33909.1"/>
    </source>
</evidence>
<reference evidence="1" key="1">
    <citation type="submission" date="2014-09" db="EMBL/GenBank/DDBJ databases">
        <authorList>
            <person name="Magalhaes I.L.F."/>
            <person name="Oliveira U."/>
            <person name="Santos F.R."/>
            <person name="Vidigal T.H.D.A."/>
            <person name="Brescovit A.D."/>
            <person name="Santos A.J."/>
        </authorList>
    </citation>
    <scope>NUCLEOTIDE SEQUENCE</scope>
    <source>
        <tissue evidence="1">Shoot tissue taken approximately 20 cm above the soil surface</tissue>
    </source>
</reference>
<sequence length="18" mass="2068">MLGRWIHSLVSRAVSDQL</sequence>
<organism evidence="1">
    <name type="scientific">Arundo donax</name>
    <name type="common">Giant reed</name>
    <name type="synonym">Donax arundinaceus</name>
    <dbReference type="NCBI Taxonomy" id="35708"/>
    <lineage>
        <taxon>Eukaryota</taxon>
        <taxon>Viridiplantae</taxon>
        <taxon>Streptophyta</taxon>
        <taxon>Embryophyta</taxon>
        <taxon>Tracheophyta</taxon>
        <taxon>Spermatophyta</taxon>
        <taxon>Magnoliopsida</taxon>
        <taxon>Liliopsida</taxon>
        <taxon>Poales</taxon>
        <taxon>Poaceae</taxon>
        <taxon>PACMAD clade</taxon>
        <taxon>Arundinoideae</taxon>
        <taxon>Arundineae</taxon>
        <taxon>Arundo</taxon>
    </lineage>
</organism>
<reference evidence="1" key="2">
    <citation type="journal article" date="2015" name="Data Brief">
        <title>Shoot transcriptome of the giant reed, Arundo donax.</title>
        <authorList>
            <person name="Barrero R.A."/>
            <person name="Guerrero F.D."/>
            <person name="Moolhuijzen P."/>
            <person name="Goolsby J.A."/>
            <person name="Tidwell J."/>
            <person name="Bellgard S.E."/>
            <person name="Bellgard M.I."/>
        </authorList>
    </citation>
    <scope>NUCLEOTIDE SEQUENCE</scope>
    <source>
        <tissue evidence="1">Shoot tissue taken approximately 20 cm above the soil surface</tissue>
    </source>
</reference>